<dbReference type="AlphaFoldDB" id="A0A381RUU1"/>
<dbReference type="InterPro" id="IPR036565">
    <property type="entry name" value="Mur-like_cat_sf"/>
</dbReference>
<evidence type="ECO:0000259" key="3">
    <source>
        <dbReference type="Pfam" id="PF02875"/>
    </source>
</evidence>
<dbReference type="GO" id="GO:0051301">
    <property type="term" value="P:cell division"/>
    <property type="evidence" value="ECO:0007669"/>
    <property type="project" value="InterPro"/>
</dbReference>
<dbReference type="NCBIfam" id="NF001126">
    <property type="entry name" value="PRK00139.1-4"/>
    <property type="match status" value="1"/>
</dbReference>
<evidence type="ECO:0000259" key="4">
    <source>
        <dbReference type="Pfam" id="PF08245"/>
    </source>
</evidence>
<dbReference type="InterPro" id="IPR004101">
    <property type="entry name" value="Mur_ligase_C"/>
</dbReference>
<dbReference type="InterPro" id="IPR005761">
    <property type="entry name" value="UDP-N-AcMur-Glu-dNH2Pim_ligase"/>
</dbReference>
<gene>
    <name evidence="5" type="ORF">METZ01_LOCUS47755</name>
</gene>
<dbReference type="Pfam" id="PF02875">
    <property type="entry name" value="Mur_ligase_C"/>
    <property type="match status" value="1"/>
</dbReference>
<proteinExistence type="inferred from homology"/>
<evidence type="ECO:0000313" key="5">
    <source>
        <dbReference type="EMBL" id="SUZ94901.1"/>
    </source>
</evidence>
<dbReference type="Gene3D" id="3.40.1190.10">
    <property type="entry name" value="Mur-like, catalytic domain"/>
    <property type="match status" value="1"/>
</dbReference>
<dbReference type="Gene3D" id="3.40.1390.10">
    <property type="entry name" value="MurE/MurF, N-terminal domain"/>
    <property type="match status" value="1"/>
</dbReference>
<dbReference type="GO" id="GO:0016881">
    <property type="term" value="F:acid-amino acid ligase activity"/>
    <property type="evidence" value="ECO:0007669"/>
    <property type="project" value="InterPro"/>
</dbReference>
<evidence type="ECO:0000259" key="2">
    <source>
        <dbReference type="Pfam" id="PF01225"/>
    </source>
</evidence>
<evidence type="ECO:0008006" key="6">
    <source>
        <dbReference type="Google" id="ProtNLM"/>
    </source>
</evidence>
<evidence type="ECO:0000256" key="1">
    <source>
        <dbReference type="ARBA" id="ARBA00005898"/>
    </source>
</evidence>
<name>A0A381RUU1_9ZZZZ</name>
<dbReference type="SUPFAM" id="SSF53623">
    <property type="entry name" value="MurD-like peptide ligases, catalytic domain"/>
    <property type="match status" value="1"/>
</dbReference>
<protein>
    <recommendedName>
        <fullName evidence="6">Mur ligase central domain-containing protein</fullName>
    </recommendedName>
</protein>
<dbReference type="InterPro" id="IPR000713">
    <property type="entry name" value="Mur_ligase_N"/>
</dbReference>
<organism evidence="5">
    <name type="scientific">marine metagenome</name>
    <dbReference type="NCBI Taxonomy" id="408172"/>
    <lineage>
        <taxon>unclassified sequences</taxon>
        <taxon>metagenomes</taxon>
        <taxon>ecological metagenomes</taxon>
    </lineage>
</organism>
<dbReference type="PANTHER" id="PTHR23135:SF4">
    <property type="entry name" value="UDP-N-ACETYLMURAMOYL-L-ALANYL-D-GLUTAMATE--2,6-DIAMINOPIMELATE LIGASE MURE HOMOLOG, CHLOROPLASTIC"/>
    <property type="match status" value="1"/>
</dbReference>
<feature type="domain" description="Mur ligase N-terminal catalytic" evidence="2">
    <location>
        <begin position="26"/>
        <end position="78"/>
    </location>
</feature>
<dbReference type="InterPro" id="IPR036615">
    <property type="entry name" value="Mur_ligase_C_dom_sf"/>
</dbReference>
<feature type="domain" description="Mur ligase C-terminal" evidence="3">
    <location>
        <begin position="315"/>
        <end position="452"/>
    </location>
</feature>
<dbReference type="Pfam" id="PF01225">
    <property type="entry name" value="Mur_ligase"/>
    <property type="match status" value="1"/>
</dbReference>
<dbReference type="GO" id="GO:0008360">
    <property type="term" value="P:regulation of cell shape"/>
    <property type="evidence" value="ECO:0007669"/>
    <property type="project" value="InterPro"/>
</dbReference>
<dbReference type="HAMAP" id="MF_00208">
    <property type="entry name" value="MurE"/>
    <property type="match status" value="1"/>
</dbReference>
<dbReference type="GO" id="GO:0005524">
    <property type="term" value="F:ATP binding"/>
    <property type="evidence" value="ECO:0007669"/>
    <property type="project" value="InterPro"/>
</dbReference>
<dbReference type="SUPFAM" id="SSF63418">
    <property type="entry name" value="MurE/MurF N-terminal domain"/>
    <property type="match status" value="1"/>
</dbReference>
<dbReference type="Pfam" id="PF08245">
    <property type="entry name" value="Mur_ligase_M"/>
    <property type="match status" value="1"/>
</dbReference>
<dbReference type="InterPro" id="IPR035911">
    <property type="entry name" value="MurE/MurF_N"/>
</dbReference>
<dbReference type="InterPro" id="IPR013221">
    <property type="entry name" value="Mur_ligase_cen"/>
</dbReference>
<reference evidence="5" key="1">
    <citation type="submission" date="2018-05" db="EMBL/GenBank/DDBJ databases">
        <authorList>
            <person name="Lanie J.A."/>
            <person name="Ng W.-L."/>
            <person name="Kazmierczak K.M."/>
            <person name="Andrzejewski T.M."/>
            <person name="Davidsen T.M."/>
            <person name="Wayne K.J."/>
            <person name="Tettelin H."/>
            <person name="Glass J.I."/>
            <person name="Rusch D."/>
            <person name="Podicherti R."/>
            <person name="Tsui H.-C.T."/>
            <person name="Winkler M.E."/>
        </authorList>
    </citation>
    <scope>NUCLEOTIDE SEQUENCE</scope>
</reference>
<dbReference type="EMBL" id="UINC01002277">
    <property type="protein sequence ID" value="SUZ94901.1"/>
    <property type="molecule type" value="Genomic_DNA"/>
</dbReference>
<feature type="domain" description="Mur ligase central" evidence="4">
    <location>
        <begin position="110"/>
        <end position="291"/>
    </location>
</feature>
<sequence length="480" mass="50079">MDLGELLEVARHEWGDDLPTDGIEAEVTGIAYDSRHVVPGDLFCCLPGLVEDGHDHASEAALAGASALLVERLLDLKVAQVLVPDARRTMALFASVLHGRPSRRLDVVGVTGTNGKTSVVHMLAEVLRHGGRHVAESGTLTGIRTTPEAPDLQAQLAAWADEGVETVCMEVSSHALSQHRVDGIGFAAVAHMNLTRDHLDYHESMEAYAAAKQRLLVREFTGRGVVVADDDGGRERAEAARRSGLEVVEVSTSGAAVTVGSSGSRFEWRGGEVDLPLPGGFAVTNALVVAELAALLGMSAAEAREALGTLEPVPGRFEHLPEVAGISVVVDYAHTPDAIASALAAARVVADGRVLCVFGCGGGRDRGKRPEMGRAALLGADVVVVTSDNPRDEPPEGIIADILSGMDATSLGDAASEKGPTEVIVEPDRRSAIAKAIGLALPGDLVLVAGKGHESVQEVGALRLPFDDRGVAAELLGMRS</sequence>
<dbReference type="Gene3D" id="3.90.190.20">
    <property type="entry name" value="Mur ligase, C-terminal domain"/>
    <property type="match status" value="1"/>
</dbReference>
<dbReference type="SUPFAM" id="SSF53244">
    <property type="entry name" value="MurD-like peptide ligases, peptide-binding domain"/>
    <property type="match status" value="1"/>
</dbReference>
<comment type="similarity">
    <text evidence="1">Belongs to the MurCDEF family. MurE subfamily.</text>
</comment>
<dbReference type="NCBIfam" id="TIGR01085">
    <property type="entry name" value="murE"/>
    <property type="match status" value="1"/>
</dbReference>
<dbReference type="PANTHER" id="PTHR23135">
    <property type="entry name" value="MUR LIGASE FAMILY MEMBER"/>
    <property type="match status" value="1"/>
</dbReference>
<accession>A0A381RUU1</accession>
<dbReference type="GO" id="GO:0005737">
    <property type="term" value="C:cytoplasm"/>
    <property type="evidence" value="ECO:0007669"/>
    <property type="project" value="InterPro"/>
</dbReference>